<dbReference type="InterPro" id="IPR036869">
    <property type="entry name" value="J_dom_sf"/>
</dbReference>
<evidence type="ECO:0000256" key="4">
    <source>
        <dbReference type="ARBA" id="ARBA00023136"/>
    </source>
</evidence>
<name>A0A8H4LNB5_9HYPO</name>
<dbReference type="InterPro" id="IPR015399">
    <property type="entry name" value="DUF1977_DnaJ-like"/>
</dbReference>
<dbReference type="Proteomes" id="UP000554235">
    <property type="component" value="Unassembled WGS sequence"/>
</dbReference>
<sequence>MSAKASGADTGGSARSREHKQGNQGRTYTPDQEAAVVRIRRCNATAFYDILNLESVKTTCTESEIKKAYRKQSLLTHPDKNGHPHADEAFKMVSRAFGILGDKEKREKFDRFGTDPDSRFESARAQNPFFSQRAGGGMNRGGAMFDDDLTPEEMFARFFGGGGGGFGGGPFGAFDAGPQFVFNFGGGPGIRVHQFGGARPRTRPREADRGRQNEGNAFQTFLGLLPLILFFILPVVTSLFSGGSSTASAPRMVYDNPLHPYTEQRTTPNLNVEYYVNPDEIAGYTDGKLNKLDRIAEVNLMSHLRAECDNERIYRRRLEDAAQGWFYQDPDKMALAESYTMPSCQRLQTLGIGR</sequence>
<evidence type="ECO:0000256" key="6">
    <source>
        <dbReference type="SAM" id="Phobius"/>
    </source>
</evidence>
<dbReference type="Pfam" id="PF00226">
    <property type="entry name" value="DnaJ"/>
    <property type="match status" value="1"/>
</dbReference>
<evidence type="ECO:0000256" key="2">
    <source>
        <dbReference type="ARBA" id="ARBA00022692"/>
    </source>
</evidence>
<dbReference type="GO" id="GO:0071218">
    <property type="term" value="P:cellular response to misfolded protein"/>
    <property type="evidence" value="ECO:0007669"/>
    <property type="project" value="TreeGrafter"/>
</dbReference>
<dbReference type="SUPFAM" id="SSF46565">
    <property type="entry name" value="Chaperone J-domain"/>
    <property type="match status" value="1"/>
</dbReference>
<evidence type="ECO:0000259" key="7">
    <source>
        <dbReference type="PROSITE" id="PS50076"/>
    </source>
</evidence>
<protein>
    <recommendedName>
        <fullName evidence="7">J domain-containing protein</fullName>
    </recommendedName>
</protein>
<comment type="caution">
    <text evidence="8">The sequence shown here is derived from an EMBL/GenBank/DDBJ whole genome shotgun (WGS) entry which is preliminary data.</text>
</comment>
<keyword evidence="2 6" id="KW-0812">Transmembrane</keyword>
<proteinExistence type="predicted"/>
<dbReference type="InterPro" id="IPR001623">
    <property type="entry name" value="DnaJ_domain"/>
</dbReference>
<dbReference type="SMART" id="SM00271">
    <property type="entry name" value="DnaJ"/>
    <property type="match status" value="1"/>
</dbReference>
<dbReference type="PRINTS" id="PR00625">
    <property type="entry name" value="JDOMAIN"/>
</dbReference>
<feature type="domain" description="J" evidence="7">
    <location>
        <begin position="46"/>
        <end position="113"/>
    </location>
</feature>
<dbReference type="EMBL" id="JAADYS010000177">
    <property type="protein sequence ID" value="KAF4471683.1"/>
    <property type="molecule type" value="Genomic_DNA"/>
</dbReference>
<feature type="transmembrane region" description="Helical" evidence="6">
    <location>
        <begin position="221"/>
        <end position="242"/>
    </location>
</feature>
<keyword evidence="4 6" id="KW-0472">Membrane</keyword>
<dbReference type="FunFam" id="1.10.287.110:FF:000069">
    <property type="entry name" value="ER associated DnaJ chaperone"/>
    <property type="match status" value="1"/>
</dbReference>
<evidence type="ECO:0000313" key="9">
    <source>
        <dbReference type="Proteomes" id="UP000554235"/>
    </source>
</evidence>
<feature type="region of interest" description="Disordered" evidence="5">
    <location>
        <begin position="1"/>
        <end position="31"/>
    </location>
</feature>
<dbReference type="Gene3D" id="1.10.287.110">
    <property type="entry name" value="DnaJ domain"/>
    <property type="match status" value="1"/>
</dbReference>
<keyword evidence="3 6" id="KW-1133">Transmembrane helix</keyword>
<evidence type="ECO:0000256" key="3">
    <source>
        <dbReference type="ARBA" id="ARBA00022989"/>
    </source>
</evidence>
<dbReference type="PANTHER" id="PTHR43908:SF3">
    <property type="entry name" value="AT29763P-RELATED"/>
    <property type="match status" value="1"/>
</dbReference>
<dbReference type="AlphaFoldDB" id="A0A8H4LNB5"/>
<comment type="subcellular location">
    <subcellularLocation>
        <location evidence="1">Membrane</location>
        <topology evidence="1">Single-pass membrane protein</topology>
    </subcellularLocation>
</comment>
<dbReference type="InterPro" id="IPR051100">
    <property type="entry name" value="DnaJ_subfamily_B/C"/>
</dbReference>
<evidence type="ECO:0000313" key="8">
    <source>
        <dbReference type="EMBL" id="KAF4471683.1"/>
    </source>
</evidence>
<reference evidence="8 9" key="1">
    <citation type="submission" date="2020-01" db="EMBL/GenBank/DDBJ databases">
        <title>Identification and distribution of gene clusters putatively required for synthesis of sphingolipid metabolism inhibitors in phylogenetically diverse species of the filamentous fungus Fusarium.</title>
        <authorList>
            <person name="Kim H.-S."/>
            <person name="Busman M."/>
            <person name="Brown D.W."/>
            <person name="Divon H."/>
            <person name="Uhlig S."/>
            <person name="Proctor R.H."/>
        </authorList>
    </citation>
    <scope>NUCLEOTIDE SEQUENCE [LARGE SCALE GENOMIC DNA]</scope>
    <source>
        <strain evidence="8 9">NRRL 20459</strain>
    </source>
</reference>
<accession>A0A8H4LNB5</accession>
<dbReference type="Pfam" id="PF09320">
    <property type="entry name" value="DUF1977"/>
    <property type="match status" value="1"/>
</dbReference>
<gene>
    <name evidence="8" type="ORF">FALBO_1418</name>
</gene>
<dbReference type="CDD" id="cd06257">
    <property type="entry name" value="DnaJ"/>
    <property type="match status" value="1"/>
</dbReference>
<dbReference type="GO" id="GO:0005789">
    <property type="term" value="C:endoplasmic reticulum membrane"/>
    <property type="evidence" value="ECO:0007669"/>
    <property type="project" value="TreeGrafter"/>
</dbReference>
<dbReference type="OrthoDB" id="1507364at2759"/>
<organism evidence="8 9">
    <name type="scientific">Fusarium albosuccineum</name>
    <dbReference type="NCBI Taxonomy" id="1237068"/>
    <lineage>
        <taxon>Eukaryota</taxon>
        <taxon>Fungi</taxon>
        <taxon>Dikarya</taxon>
        <taxon>Ascomycota</taxon>
        <taxon>Pezizomycotina</taxon>
        <taxon>Sordariomycetes</taxon>
        <taxon>Hypocreomycetidae</taxon>
        <taxon>Hypocreales</taxon>
        <taxon>Nectriaceae</taxon>
        <taxon>Fusarium</taxon>
        <taxon>Fusarium decemcellulare species complex</taxon>
    </lineage>
</organism>
<evidence type="ECO:0000256" key="5">
    <source>
        <dbReference type="SAM" id="MobiDB-lite"/>
    </source>
</evidence>
<keyword evidence="9" id="KW-1185">Reference proteome</keyword>
<dbReference type="GO" id="GO:0030544">
    <property type="term" value="F:Hsp70 protein binding"/>
    <property type="evidence" value="ECO:0007669"/>
    <property type="project" value="TreeGrafter"/>
</dbReference>
<dbReference type="PROSITE" id="PS50076">
    <property type="entry name" value="DNAJ_2"/>
    <property type="match status" value="1"/>
</dbReference>
<evidence type="ECO:0000256" key="1">
    <source>
        <dbReference type="ARBA" id="ARBA00004167"/>
    </source>
</evidence>
<dbReference type="PANTHER" id="PTHR43908">
    <property type="entry name" value="AT29763P-RELATED"/>
    <property type="match status" value="1"/>
</dbReference>